<sequence>GPHEIVPRRPAPCPRRVRRRRNVLAPGSSRLQGSRGRRARLRREWPIQPGDGRQDPAGRPLGWRTGQRRAGHGDPHGDGDGGGGLGGGGGGAGAALGGAARRLRGEHLREHGRRGAAHRHHRAQDPGDALRPGGERPSPRRQGGERADAGAGRGRGVRGPCRPQRQRAPPGGAPPGPSRHPNREAGRRAGRGARARARAPGDRRAGGPPALPALARGRQHPHRNPARAQPRGGRLPRLQPHRRSVPRHVAQLHRLPRRLHRLTGLPRPPGPDPGRAHLGPAPPAQTAPEARGEV</sequence>
<feature type="compositionally biased region" description="Low complexity" evidence="1">
    <location>
        <begin position="206"/>
        <end position="216"/>
    </location>
</feature>
<feature type="region of interest" description="Disordered" evidence="1">
    <location>
        <begin position="1"/>
        <end position="294"/>
    </location>
</feature>
<dbReference type="AlphaFoldDB" id="A0A6J4M8R2"/>
<evidence type="ECO:0000256" key="1">
    <source>
        <dbReference type="SAM" id="MobiDB-lite"/>
    </source>
</evidence>
<evidence type="ECO:0000313" key="2">
    <source>
        <dbReference type="EMBL" id="CAA9351880.1"/>
    </source>
</evidence>
<reference evidence="2" key="1">
    <citation type="submission" date="2020-02" db="EMBL/GenBank/DDBJ databases">
        <authorList>
            <person name="Meier V. D."/>
        </authorList>
    </citation>
    <scope>NUCLEOTIDE SEQUENCE</scope>
    <source>
        <strain evidence="2">AVDCRST_MAG68</strain>
    </source>
</reference>
<feature type="compositionally biased region" description="Low complexity" evidence="1">
    <location>
        <begin position="158"/>
        <end position="170"/>
    </location>
</feature>
<gene>
    <name evidence="2" type="ORF">AVDCRST_MAG68-3721</name>
</gene>
<name>A0A6J4M8R2_9BACT</name>
<protein>
    <submittedName>
        <fullName evidence="2">Uncharacterized protein</fullName>
    </submittedName>
</protein>
<accession>A0A6J4M8R2</accession>
<feature type="compositionally biased region" description="Basic residues" evidence="1">
    <location>
        <begin position="239"/>
        <end position="261"/>
    </location>
</feature>
<proteinExistence type="predicted"/>
<feature type="compositionally biased region" description="Basic residues" evidence="1">
    <location>
        <begin position="188"/>
        <end position="197"/>
    </location>
</feature>
<feature type="non-terminal residue" evidence="2">
    <location>
        <position position="294"/>
    </location>
</feature>
<feature type="compositionally biased region" description="Basic and acidic residues" evidence="1">
    <location>
        <begin position="133"/>
        <end position="148"/>
    </location>
</feature>
<feature type="non-terminal residue" evidence="2">
    <location>
        <position position="1"/>
    </location>
</feature>
<organism evidence="2">
    <name type="scientific">uncultured Gemmatimonadota bacterium</name>
    <dbReference type="NCBI Taxonomy" id="203437"/>
    <lineage>
        <taxon>Bacteria</taxon>
        <taxon>Pseudomonadati</taxon>
        <taxon>Gemmatimonadota</taxon>
        <taxon>environmental samples</taxon>
    </lineage>
</organism>
<feature type="compositionally biased region" description="Gly residues" evidence="1">
    <location>
        <begin position="80"/>
        <end position="96"/>
    </location>
</feature>
<dbReference type="EMBL" id="CADCTW010000175">
    <property type="protein sequence ID" value="CAA9351880.1"/>
    <property type="molecule type" value="Genomic_DNA"/>
</dbReference>
<feature type="compositionally biased region" description="Basic residues" evidence="1">
    <location>
        <begin position="110"/>
        <end position="122"/>
    </location>
</feature>